<keyword evidence="4" id="KW-1185">Reference proteome</keyword>
<dbReference type="EMBL" id="JBBPEH010000013">
    <property type="protein sequence ID" value="KAK7530991.1"/>
    <property type="molecule type" value="Genomic_DNA"/>
</dbReference>
<organism evidence="3 4">
    <name type="scientific">Phyllosticta citribraziliensis</name>
    <dbReference type="NCBI Taxonomy" id="989973"/>
    <lineage>
        <taxon>Eukaryota</taxon>
        <taxon>Fungi</taxon>
        <taxon>Dikarya</taxon>
        <taxon>Ascomycota</taxon>
        <taxon>Pezizomycotina</taxon>
        <taxon>Dothideomycetes</taxon>
        <taxon>Dothideomycetes incertae sedis</taxon>
        <taxon>Botryosphaeriales</taxon>
        <taxon>Phyllostictaceae</taxon>
        <taxon>Phyllosticta</taxon>
    </lineage>
</organism>
<dbReference type="EMBL" id="JBBPEH010000005">
    <property type="protein sequence ID" value="KAK7538069.1"/>
    <property type="molecule type" value="Genomic_DNA"/>
</dbReference>
<dbReference type="GeneID" id="92026939"/>
<comment type="caution">
    <text evidence="3">The sequence shown here is derived from an EMBL/GenBank/DDBJ whole genome shotgun (WGS) entry which is preliminary data.</text>
</comment>
<evidence type="ECO:0000256" key="1">
    <source>
        <dbReference type="SAM" id="MobiDB-lite"/>
    </source>
</evidence>
<sequence length="368" mass="40701">MEQTSRRCQPVHVGRFVVFFVRPSICVYPHSLTPCHTSCAFPCHFIFSLACASCSTLTRSSPQAIILDRNDHDGPPPPPPPYVFAAAARTRAPSRRTAAPHRARQRSRHRKYCPNFSARPRMPKGDSGVLPQPSHAHTATPTPGTPQEVRSTSGPLGARTGASQTSIADLTCPRPRSICTRGTQRRRRARPRSALTISTPARSPCGLPHAASAPAVLDRQACLCRIVPLLFLIHEWISGPPELSNGALPKHAEHIQPKKIGSKHNTAPQLSPLSVKLPKVTSASEDAMWRRAGATRSRCRGQQDKWTRTQQIRSRPHSTHRASSSDRQRRLSPETRGFRAGASAKCSRRCCSRRRRKWTARGRRQTGI</sequence>
<gene>
    <name evidence="2" type="ORF">J3D65DRAFT_144361</name>
    <name evidence="3" type="ORF">J3D65DRAFT_313659</name>
</gene>
<dbReference type="Proteomes" id="UP001360953">
    <property type="component" value="Unassembled WGS sequence"/>
</dbReference>
<feature type="compositionally biased region" description="Basic and acidic residues" evidence="1">
    <location>
        <begin position="323"/>
        <end position="337"/>
    </location>
</feature>
<evidence type="ECO:0000313" key="2">
    <source>
        <dbReference type="EMBL" id="KAK7530991.1"/>
    </source>
</evidence>
<name>A0ABR1LTP8_9PEZI</name>
<protein>
    <submittedName>
        <fullName evidence="3">Uncharacterized protein</fullName>
    </submittedName>
</protein>
<feature type="compositionally biased region" description="Low complexity" evidence="1">
    <location>
        <begin position="131"/>
        <end position="147"/>
    </location>
</feature>
<feature type="region of interest" description="Disordered" evidence="1">
    <location>
        <begin position="291"/>
        <end position="346"/>
    </location>
</feature>
<accession>A0ABR1LTP8</accession>
<reference evidence="3 4" key="1">
    <citation type="submission" date="2024-04" db="EMBL/GenBank/DDBJ databases">
        <title>Phyllosticta paracitricarpa is synonymous to the EU quarantine fungus P. citricarpa based on phylogenomic analyses.</title>
        <authorList>
            <consortium name="Lawrence Berkeley National Laboratory"/>
            <person name="Van ingen-buijs V.A."/>
            <person name="Van westerhoven A.C."/>
            <person name="Haridas S."/>
            <person name="Skiadas P."/>
            <person name="Martin F."/>
            <person name="Groenewald J.Z."/>
            <person name="Crous P.W."/>
            <person name="Seidl M.F."/>
        </authorList>
    </citation>
    <scope>NUCLEOTIDE SEQUENCE [LARGE SCALE GENOMIC DNA]</scope>
    <source>
        <strain evidence="3 4">CPC 17464</strain>
    </source>
</reference>
<proteinExistence type="predicted"/>
<feature type="region of interest" description="Disordered" evidence="1">
    <location>
        <begin position="89"/>
        <end position="200"/>
    </location>
</feature>
<evidence type="ECO:0000313" key="4">
    <source>
        <dbReference type="Proteomes" id="UP001360953"/>
    </source>
</evidence>
<dbReference type="RefSeq" id="XP_066651064.1">
    <property type="nucleotide sequence ID" value="XM_066794033.1"/>
</dbReference>
<feature type="compositionally biased region" description="Basic residues" evidence="1">
    <location>
        <begin position="92"/>
        <end position="112"/>
    </location>
</feature>
<evidence type="ECO:0000313" key="3">
    <source>
        <dbReference type="EMBL" id="KAK7538069.1"/>
    </source>
</evidence>